<sequence>MAPAAAAAAAADKWGNTAMLVIDMQRDFVDPAMGSPALLAAGESVMPAVTEAVAVARERGMFIIWVVREHDPLGRDIELFRRRFYGGGGGGGGNHGPVVKGSKGAELTDGLAVEQGDYKLVKTRFSAFFATHLDSVLKTSRVNSLVIVGIQTPNCIRQTAFDAVALDYEKVTVIVDATAAATPEIHLSNIRDMKNIGVETPTLEEWRR</sequence>
<keyword evidence="3" id="KW-1185">Reference proteome</keyword>
<reference evidence="2" key="2">
    <citation type="submission" date="2021-02" db="EMBL/GenBank/DDBJ databases">
        <authorList>
            <person name="Kimball J.A."/>
            <person name="Haas M.W."/>
            <person name="Macchietto M."/>
            <person name="Kono T."/>
            <person name="Duquette J."/>
            <person name="Shao M."/>
        </authorList>
    </citation>
    <scope>NUCLEOTIDE SEQUENCE</scope>
    <source>
        <tissue evidence="2">Fresh leaf tissue</tissue>
    </source>
</reference>
<organism evidence="2 3">
    <name type="scientific">Zizania palustris</name>
    <name type="common">Northern wild rice</name>
    <dbReference type="NCBI Taxonomy" id="103762"/>
    <lineage>
        <taxon>Eukaryota</taxon>
        <taxon>Viridiplantae</taxon>
        <taxon>Streptophyta</taxon>
        <taxon>Embryophyta</taxon>
        <taxon>Tracheophyta</taxon>
        <taxon>Spermatophyta</taxon>
        <taxon>Magnoliopsida</taxon>
        <taxon>Liliopsida</taxon>
        <taxon>Poales</taxon>
        <taxon>Poaceae</taxon>
        <taxon>BOP clade</taxon>
        <taxon>Oryzoideae</taxon>
        <taxon>Oryzeae</taxon>
        <taxon>Zizaniinae</taxon>
        <taxon>Zizania</taxon>
    </lineage>
</organism>
<evidence type="ECO:0000259" key="1">
    <source>
        <dbReference type="Pfam" id="PF00857"/>
    </source>
</evidence>
<dbReference type="AlphaFoldDB" id="A0A8J5SPW8"/>
<protein>
    <recommendedName>
        <fullName evidence="1">Isochorismatase-like domain-containing protein</fullName>
    </recommendedName>
</protein>
<reference evidence="2" key="1">
    <citation type="journal article" date="2021" name="bioRxiv">
        <title>Whole Genome Assembly and Annotation of Northern Wild Rice, Zizania palustris L., Supports a Whole Genome Duplication in the Zizania Genus.</title>
        <authorList>
            <person name="Haas M."/>
            <person name="Kono T."/>
            <person name="Macchietto M."/>
            <person name="Millas R."/>
            <person name="McGilp L."/>
            <person name="Shao M."/>
            <person name="Duquette J."/>
            <person name="Hirsch C.N."/>
            <person name="Kimball J."/>
        </authorList>
    </citation>
    <scope>NUCLEOTIDE SEQUENCE</scope>
    <source>
        <tissue evidence="2">Fresh leaf tissue</tissue>
    </source>
</reference>
<dbReference type="Pfam" id="PF00857">
    <property type="entry name" value="Isochorismatase"/>
    <property type="match status" value="1"/>
</dbReference>
<dbReference type="EMBL" id="JAAALK010000283">
    <property type="protein sequence ID" value="KAG8070499.1"/>
    <property type="molecule type" value="Genomic_DNA"/>
</dbReference>
<gene>
    <name evidence="2" type="ORF">GUJ93_ZPchr0006g43242</name>
</gene>
<proteinExistence type="predicted"/>
<feature type="domain" description="Isochorismatase-like" evidence="1">
    <location>
        <begin position="17"/>
        <end position="204"/>
    </location>
</feature>
<comment type="caution">
    <text evidence="2">The sequence shown here is derived from an EMBL/GenBank/DDBJ whole genome shotgun (WGS) entry which is preliminary data.</text>
</comment>
<dbReference type="CDD" id="cd00431">
    <property type="entry name" value="cysteine_hydrolases"/>
    <property type="match status" value="1"/>
</dbReference>
<dbReference type="OrthoDB" id="167809at2759"/>
<evidence type="ECO:0000313" key="3">
    <source>
        <dbReference type="Proteomes" id="UP000729402"/>
    </source>
</evidence>
<dbReference type="PANTHER" id="PTHR47044">
    <property type="entry name" value="OS02G0276400 PROTEIN"/>
    <property type="match status" value="1"/>
</dbReference>
<name>A0A8J5SPW8_ZIZPA</name>
<dbReference type="InterPro" id="IPR000868">
    <property type="entry name" value="Isochorismatase-like_dom"/>
</dbReference>
<evidence type="ECO:0000313" key="2">
    <source>
        <dbReference type="EMBL" id="KAG8070499.1"/>
    </source>
</evidence>
<accession>A0A8J5SPW8</accession>
<dbReference type="Proteomes" id="UP000729402">
    <property type="component" value="Unassembled WGS sequence"/>
</dbReference>